<dbReference type="AlphaFoldDB" id="A0A1Z5KMM1"/>
<dbReference type="GO" id="GO:0003824">
    <property type="term" value="F:catalytic activity"/>
    <property type="evidence" value="ECO:0007669"/>
    <property type="project" value="InterPro"/>
</dbReference>
<dbReference type="InterPro" id="IPR016193">
    <property type="entry name" value="Cytidine_deaminase-like"/>
</dbReference>
<dbReference type="InParanoid" id="A0A1Z5KMM1"/>
<reference evidence="2 3" key="1">
    <citation type="journal article" date="2015" name="Plant Cell">
        <title>Oil accumulation by the oleaginous diatom Fistulifera solaris as revealed by the genome and transcriptome.</title>
        <authorList>
            <person name="Tanaka T."/>
            <person name="Maeda Y."/>
            <person name="Veluchamy A."/>
            <person name="Tanaka M."/>
            <person name="Abida H."/>
            <person name="Marechal E."/>
            <person name="Bowler C."/>
            <person name="Muto M."/>
            <person name="Sunaga Y."/>
            <person name="Tanaka M."/>
            <person name="Yoshino T."/>
            <person name="Taniguchi T."/>
            <person name="Fukuda Y."/>
            <person name="Nemoto M."/>
            <person name="Matsumoto M."/>
            <person name="Wong P.S."/>
            <person name="Aburatani S."/>
            <person name="Fujibuchi W."/>
        </authorList>
    </citation>
    <scope>NUCLEOTIDE SEQUENCE [LARGE SCALE GENOMIC DNA]</scope>
    <source>
        <strain evidence="2 3">JPCC DA0580</strain>
    </source>
</reference>
<gene>
    <name evidence="2" type="ORF">FisN_13Lh260</name>
</gene>
<organism evidence="2 3">
    <name type="scientific">Fistulifera solaris</name>
    <name type="common">Oleaginous diatom</name>
    <dbReference type="NCBI Taxonomy" id="1519565"/>
    <lineage>
        <taxon>Eukaryota</taxon>
        <taxon>Sar</taxon>
        <taxon>Stramenopiles</taxon>
        <taxon>Ochrophyta</taxon>
        <taxon>Bacillariophyta</taxon>
        <taxon>Bacillariophyceae</taxon>
        <taxon>Bacillariophycidae</taxon>
        <taxon>Naviculales</taxon>
        <taxon>Naviculaceae</taxon>
        <taxon>Fistulifera</taxon>
    </lineage>
</organism>
<accession>A0A1Z5KMM1</accession>
<evidence type="ECO:0000259" key="1">
    <source>
        <dbReference type="Pfam" id="PF00383"/>
    </source>
</evidence>
<name>A0A1Z5KMM1_FISSO</name>
<feature type="domain" description="CMP/dCMP-type deaminase" evidence="1">
    <location>
        <begin position="41"/>
        <end position="124"/>
    </location>
</feature>
<dbReference type="OrthoDB" id="9980836at2759"/>
<sequence length="213" mass="24091">MSVVIDESLQKAPLTATPAELKRMLQIIKQDIFPVTVQGVADGNKVFGAAILDKDFVTTCVETNRETTCPLFHGEVHAIYQWSKMVEPSQRGPLAQSANFLATHEPCCMCVSSILWSGFQKVFYFFPYSVTTAQGIPHDVRTMHELWGVPTYRKQNRYLSTACIMDLIEELPEGSEKEELLNLQNELSPEYEKLSNKYHTEKVDNKDNSLVLA</sequence>
<evidence type="ECO:0000313" key="3">
    <source>
        <dbReference type="Proteomes" id="UP000198406"/>
    </source>
</evidence>
<proteinExistence type="predicted"/>
<keyword evidence="3" id="KW-1185">Reference proteome</keyword>
<dbReference type="Gene3D" id="3.40.140.10">
    <property type="entry name" value="Cytidine Deaminase, domain 2"/>
    <property type="match status" value="1"/>
</dbReference>
<comment type="caution">
    <text evidence="2">The sequence shown here is derived from an EMBL/GenBank/DDBJ whole genome shotgun (WGS) entry which is preliminary data.</text>
</comment>
<dbReference type="EMBL" id="BDSP01000253">
    <property type="protein sequence ID" value="GAX27188.1"/>
    <property type="molecule type" value="Genomic_DNA"/>
</dbReference>
<protein>
    <recommendedName>
        <fullName evidence="1">CMP/dCMP-type deaminase domain-containing protein</fullName>
    </recommendedName>
</protein>
<dbReference type="Pfam" id="PF00383">
    <property type="entry name" value="dCMP_cyt_deam_1"/>
    <property type="match status" value="1"/>
</dbReference>
<dbReference type="SUPFAM" id="SSF53927">
    <property type="entry name" value="Cytidine deaminase-like"/>
    <property type="match status" value="1"/>
</dbReference>
<dbReference type="InterPro" id="IPR002125">
    <property type="entry name" value="CMP_dCMP_dom"/>
</dbReference>
<dbReference type="Proteomes" id="UP000198406">
    <property type="component" value="Unassembled WGS sequence"/>
</dbReference>
<evidence type="ECO:0000313" key="2">
    <source>
        <dbReference type="EMBL" id="GAX27188.1"/>
    </source>
</evidence>